<keyword evidence="1" id="KW-0378">Hydrolase</keyword>
<dbReference type="Gene3D" id="3.40.710.10">
    <property type="entry name" value="DD-peptidase/beta-lactamase superfamily"/>
    <property type="match status" value="1"/>
</dbReference>
<organism evidence="1">
    <name type="scientific">human gut metagenome</name>
    <dbReference type="NCBI Taxonomy" id="408170"/>
    <lineage>
        <taxon>unclassified sequences</taxon>
        <taxon>metagenomes</taxon>
        <taxon>organismal metagenomes</taxon>
    </lineage>
</organism>
<evidence type="ECO:0000313" key="1">
    <source>
        <dbReference type="EMBL" id="EKC71182.1"/>
    </source>
</evidence>
<accession>K1TDC0</accession>
<feature type="non-terminal residue" evidence="1">
    <location>
        <position position="76"/>
    </location>
</feature>
<dbReference type="AlphaFoldDB" id="K1TDC0"/>
<dbReference type="SUPFAM" id="SSF56601">
    <property type="entry name" value="beta-lactamase/transpeptidase-like"/>
    <property type="match status" value="1"/>
</dbReference>
<comment type="caution">
    <text evidence="1">The sequence shown here is derived from an EMBL/GenBank/DDBJ whole genome shotgun (WGS) entry which is preliminary data.</text>
</comment>
<reference evidence="1" key="1">
    <citation type="journal article" date="2013" name="Environ. Microbiol.">
        <title>Microbiota from the distal guts of lean and obese adolescents exhibit partial functional redundancy besides clear differences in community structure.</title>
        <authorList>
            <person name="Ferrer M."/>
            <person name="Ruiz A."/>
            <person name="Lanza F."/>
            <person name="Haange S.B."/>
            <person name="Oberbach A."/>
            <person name="Till H."/>
            <person name="Bargiela R."/>
            <person name="Campoy C."/>
            <person name="Segura M.T."/>
            <person name="Richter M."/>
            <person name="von Bergen M."/>
            <person name="Seifert J."/>
            <person name="Suarez A."/>
        </authorList>
    </citation>
    <scope>NUCLEOTIDE SEQUENCE</scope>
</reference>
<dbReference type="EMBL" id="AJWY01004870">
    <property type="protein sequence ID" value="EKC71182.1"/>
    <property type="molecule type" value="Genomic_DNA"/>
</dbReference>
<dbReference type="GO" id="GO:0016787">
    <property type="term" value="F:hydrolase activity"/>
    <property type="evidence" value="ECO:0007669"/>
    <property type="project" value="UniProtKB-KW"/>
</dbReference>
<gene>
    <name evidence="1" type="ORF">LEA_07396</name>
</gene>
<proteinExistence type="predicted"/>
<sequence length="76" mass="8593">MKRREFERTTPEGVGLRSEDIEWLLDELESGFTEMHGLMIMRHGKVCAEGWWVPYGPGVRHGLQSLSKTYAATAVG</sequence>
<name>K1TDC0_9ZZZZ</name>
<dbReference type="InterPro" id="IPR012338">
    <property type="entry name" value="Beta-lactam/transpept-like"/>
</dbReference>
<protein>
    <submittedName>
        <fullName evidence="1">6-aminohexanoate-dimer hydrolase</fullName>
    </submittedName>
</protein>